<dbReference type="KEGG" id="bac:BamMC406_6710"/>
<keyword evidence="2" id="KW-0614">Plasmid</keyword>
<gene>
    <name evidence="2" type="ordered locus">BamMC406_6710</name>
</gene>
<feature type="transmembrane region" description="Helical" evidence="1">
    <location>
        <begin position="43"/>
        <end position="66"/>
    </location>
</feature>
<sequence length="72" mass="8129">MDKLTRIIIAALRLASVLIGATLRSLGTFTFWGAFWLRHWRELLASILAQPLWAQLMIFGVLLAVVRHTLVA</sequence>
<accession>B1Z6N5</accession>
<feature type="transmembrane region" description="Helical" evidence="1">
    <location>
        <begin position="12"/>
        <end position="37"/>
    </location>
</feature>
<keyword evidence="1" id="KW-1133">Transmembrane helix</keyword>
<protein>
    <submittedName>
        <fullName evidence="2">Uncharacterized protein</fullName>
    </submittedName>
</protein>
<keyword evidence="1" id="KW-0812">Transmembrane</keyword>
<organism evidence="2 3">
    <name type="scientific">Burkholderia ambifaria (strain MC40-6)</name>
    <dbReference type="NCBI Taxonomy" id="398577"/>
    <lineage>
        <taxon>Bacteria</taxon>
        <taxon>Pseudomonadati</taxon>
        <taxon>Pseudomonadota</taxon>
        <taxon>Betaproteobacteria</taxon>
        <taxon>Burkholderiales</taxon>
        <taxon>Burkholderiaceae</taxon>
        <taxon>Burkholderia</taxon>
        <taxon>Burkholderia cepacia complex</taxon>
    </lineage>
</organism>
<evidence type="ECO:0000256" key="1">
    <source>
        <dbReference type="SAM" id="Phobius"/>
    </source>
</evidence>
<dbReference type="RefSeq" id="WP_012367345.1">
    <property type="nucleotide sequence ID" value="NC_010553.1"/>
</dbReference>
<keyword evidence="1" id="KW-0472">Membrane</keyword>
<evidence type="ECO:0000313" key="3">
    <source>
        <dbReference type="Proteomes" id="UP000001680"/>
    </source>
</evidence>
<proteinExistence type="predicted"/>
<evidence type="ECO:0000313" key="2">
    <source>
        <dbReference type="EMBL" id="ACB69112.1"/>
    </source>
</evidence>
<dbReference type="AlphaFoldDB" id="B1Z6N5"/>
<name>B1Z6N5_BURA4</name>
<reference evidence="3" key="1">
    <citation type="submission" date="2008-04" db="EMBL/GenBank/DDBJ databases">
        <title>Complete sequence of plasmid 1 of Burkholderia ambifaria MC40-6.</title>
        <authorList>
            <person name="Copeland A."/>
            <person name="Lucas S."/>
            <person name="Lapidus A."/>
            <person name="Glavina del Rio T."/>
            <person name="Dalin E."/>
            <person name="Tice H."/>
            <person name="Pitluck S."/>
            <person name="Chain P."/>
            <person name="Malfatti S."/>
            <person name="Shin M."/>
            <person name="Vergez L."/>
            <person name="Lang D."/>
            <person name="Schmutz J."/>
            <person name="Larimer F."/>
            <person name="Land M."/>
            <person name="Hauser L."/>
            <person name="Kyrpides N."/>
            <person name="Lykidis A."/>
            <person name="Ramette A."/>
            <person name="Konstantinidis K."/>
            <person name="Tiedje J."/>
            <person name="Richardson P."/>
        </authorList>
    </citation>
    <scope>NUCLEOTIDE SEQUENCE [LARGE SCALE GENOMIC DNA]</scope>
    <source>
        <strain evidence="3">MC40-6</strain>
        <plasmid evidence="3">Plasmid pBMC401</plasmid>
    </source>
</reference>
<dbReference type="EMBL" id="CP001028">
    <property type="protein sequence ID" value="ACB69112.1"/>
    <property type="molecule type" value="Genomic_DNA"/>
</dbReference>
<geneLocation type="plasmid" evidence="2 3">
    <name>pBMC401</name>
</geneLocation>
<dbReference type="HOGENOM" id="CLU_2714525_0_0_4"/>
<dbReference type="Proteomes" id="UP000001680">
    <property type="component" value="Plasmid pBMC401"/>
</dbReference>